<feature type="domain" description="OmpR/PhoB-type" evidence="5">
    <location>
        <begin position="123"/>
        <end position="220"/>
    </location>
</feature>
<dbReference type="InterPro" id="IPR016032">
    <property type="entry name" value="Sig_transdc_resp-reg_C-effctor"/>
</dbReference>
<dbReference type="CDD" id="cd17624">
    <property type="entry name" value="REC_OmpR_PmrA-like"/>
    <property type="match status" value="1"/>
</dbReference>
<dbReference type="Pfam" id="PF00486">
    <property type="entry name" value="Trans_reg_C"/>
    <property type="match status" value="1"/>
</dbReference>
<keyword evidence="1 3" id="KW-0238">DNA-binding</keyword>
<dbReference type="InterPro" id="IPR001867">
    <property type="entry name" value="OmpR/PhoB-type_DNA-bd"/>
</dbReference>
<organism evidence="6 7">
    <name type="scientific">Sphingomonas naphthae</name>
    <dbReference type="NCBI Taxonomy" id="1813468"/>
    <lineage>
        <taxon>Bacteria</taxon>
        <taxon>Pseudomonadati</taxon>
        <taxon>Pseudomonadota</taxon>
        <taxon>Alphaproteobacteria</taxon>
        <taxon>Sphingomonadales</taxon>
        <taxon>Sphingomonadaceae</taxon>
        <taxon>Sphingomonas</taxon>
    </lineage>
</organism>
<dbReference type="PROSITE" id="PS51755">
    <property type="entry name" value="OMPR_PHOB"/>
    <property type="match status" value="1"/>
</dbReference>
<evidence type="ECO:0000259" key="5">
    <source>
        <dbReference type="PROSITE" id="PS51755"/>
    </source>
</evidence>
<evidence type="ECO:0000256" key="2">
    <source>
        <dbReference type="PROSITE-ProRule" id="PRU00169"/>
    </source>
</evidence>
<dbReference type="InterPro" id="IPR036388">
    <property type="entry name" value="WH-like_DNA-bd_sf"/>
</dbReference>
<keyword evidence="2" id="KW-0597">Phosphoprotein</keyword>
<dbReference type="InterPro" id="IPR011006">
    <property type="entry name" value="CheY-like_superfamily"/>
</dbReference>
<dbReference type="PANTHER" id="PTHR48111:SF36">
    <property type="entry name" value="TRANSCRIPTIONAL REGULATORY PROTEIN CUTR"/>
    <property type="match status" value="1"/>
</dbReference>
<dbReference type="Proteomes" id="UP001220395">
    <property type="component" value="Chromosome"/>
</dbReference>
<evidence type="ECO:0000313" key="6">
    <source>
        <dbReference type="EMBL" id="WCT73388.1"/>
    </source>
</evidence>
<dbReference type="Gene3D" id="1.10.10.10">
    <property type="entry name" value="Winged helix-like DNA-binding domain superfamily/Winged helix DNA-binding domain"/>
    <property type="match status" value="1"/>
</dbReference>
<accession>A0ABY7TKB5</accession>
<dbReference type="CDD" id="cd00383">
    <property type="entry name" value="trans_reg_C"/>
    <property type="match status" value="1"/>
</dbReference>
<dbReference type="Pfam" id="PF00072">
    <property type="entry name" value="Response_reg"/>
    <property type="match status" value="1"/>
</dbReference>
<evidence type="ECO:0000313" key="7">
    <source>
        <dbReference type="Proteomes" id="UP001220395"/>
    </source>
</evidence>
<dbReference type="InterPro" id="IPR001789">
    <property type="entry name" value="Sig_transdc_resp-reg_receiver"/>
</dbReference>
<dbReference type="InterPro" id="IPR039420">
    <property type="entry name" value="WalR-like"/>
</dbReference>
<feature type="domain" description="Response regulatory" evidence="4">
    <location>
        <begin position="3"/>
        <end position="117"/>
    </location>
</feature>
<gene>
    <name evidence="6" type="ORF">PQ455_17540</name>
</gene>
<evidence type="ECO:0000256" key="3">
    <source>
        <dbReference type="PROSITE-ProRule" id="PRU01091"/>
    </source>
</evidence>
<proteinExistence type="predicted"/>
<name>A0ABY7TKB5_9SPHN</name>
<dbReference type="Gene3D" id="3.40.50.2300">
    <property type="match status" value="1"/>
</dbReference>
<sequence length="225" mass="24186">MTAILLVEDDAAIGGFVGRGLRAEGYRVEWLRSGRRVRAALETGAFAAMILDLGLPDADGNALCRALRAEGLTTPILMLTARAALEDRLEGFRAGTDDYLSKPFAFEELVLRLAALVRRSAGASVPGYANLRLDPQAPGAVVDGVPLSLSRREYDLLAALVRAGGEPVSRERLIADVWGDGEASDNVVDVYVGYLRRRLATLPTAPRIATVRGHGYRITPKDETA</sequence>
<dbReference type="EMBL" id="CP117411">
    <property type="protein sequence ID" value="WCT73388.1"/>
    <property type="molecule type" value="Genomic_DNA"/>
</dbReference>
<dbReference type="SUPFAM" id="SSF46894">
    <property type="entry name" value="C-terminal effector domain of the bipartite response regulators"/>
    <property type="match status" value="1"/>
</dbReference>
<dbReference type="PANTHER" id="PTHR48111">
    <property type="entry name" value="REGULATOR OF RPOS"/>
    <property type="match status" value="1"/>
</dbReference>
<reference evidence="6 7" key="1">
    <citation type="submission" date="2023-02" db="EMBL/GenBank/DDBJ databases">
        <title>Genome sequence of Sphingomonas naphthae.</title>
        <authorList>
            <person name="Kim S."/>
            <person name="Heo J."/>
            <person name="Kwon S.-W."/>
        </authorList>
    </citation>
    <scope>NUCLEOTIDE SEQUENCE [LARGE SCALE GENOMIC DNA]</scope>
    <source>
        <strain evidence="6 7">KACC 18716</strain>
    </source>
</reference>
<dbReference type="SUPFAM" id="SSF52172">
    <property type="entry name" value="CheY-like"/>
    <property type="match status" value="1"/>
</dbReference>
<dbReference type="RefSeq" id="WP_273687571.1">
    <property type="nucleotide sequence ID" value="NZ_CP117411.1"/>
</dbReference>
<feature type="DNA-binding region" description="OmpR/PhoB-type" evidence="3">
    <location>
        <begin position="123"/>
        <end position="220"/>
    </location>
</feature>
<dbReference type="SMART" id="SM00862">
    <property type="entry name" value="Trans_reg_C"/>
    <property type="match status" value="1"/>
</dbReference>
<dbReference type="SMART" id="SM00448">
    <property type="entry name" value="REC"/>
    <property type="match status" value="1"/>
</dbReference>
<evidence type="ECO:0000256" key="1">
    <source>
        <dbReference type="ARBA" id="ARBA00023125"/>
    </source>
</evidence>
<feature type="modified residue" description="4-aspartylphosphate" evidence="2">
    <location>
        <position position="52"/>
    </location>
</feature>
<evidence type="ECO:0000259" key="4">
    <source>
        <dbReference type="PROSITE" id="PS50110"/>
    </source>
</evidence>
<protein>
    <submittedName>
        <fullName evidence="6">Response regulator transcription factor</fullName>
    </submittedName>
</protein>
<dbReference type="PROSITE" id="PS50110">
    <property type="entry name" value="RESPONSE_REGULATORY"/>
    <property type="match status" value="1"/>
</dbReference>
<keyword evidence="7" id="KW-1185">Reference proteome</keyword>